<sequence length="52" mass="5827">MGTIHLKPSKNLLLGRSCDATSTLSSQVWLVFFSSSVMAMLNEFDLQNNHQK</sequence>
<reference evidence="1" key="1">
    <citation type="submission" date="2014-09" db="EMBL/GenBank/DDBJ databases">
        <authorList>
            <person name="Magalhaes I.L.F."/>
            <person name="Oliveira U."/>
            <person name="Santos F.R."/>
            <person name="Vidigal T.H.D.A."/>
            <person name="Brescovit A.D."/>
            <person name="Santos A.J."/>
        </authorList>
    </citation>
    <scope>NUCLEOTIDE SEQUENCE</scope>
    <source>
        <tissue evidence="1">Shoot tissue taken approximately 20 cm above the soil surface</tissue>
    </source>
</reference>
<name>A0A0A9E3F4_ARUDO</name>
<reference evidence="1" key="2">
    <citation type="journal article" date="2015" name="Data Brief">
        <title>Shoot transcriptome of the giant reed, Arundo donax.</title>
        <authorList>
            <person name="Barrero R.A."/>
            <person name="Guerrero F.D."/>
            <person name="Moolhuijzen P."/>
            <person name="Goolsby J.A."/>
            <person name="Tidwell J."/>
            <person name="Bellgard S.E."/>
            <person name="Bellgard M.I."/>
        </authorList>
    </citation>
    <scope>NUCLEOTIDE SEQUENCE</scope>
    <source>
        <tissue evidence="1">Shoot tissue taken approximately 20 cm above the soil surface</tissue>
    </source>
</reference>
<proteinExistence type="predicted"/>
<evidence type="ECO:0000313" key="1">
    <source>
        <dbReference type="EMBL" id="JAD93548.1"/>
    </source>
</evidence>
<dbReference type="AlphaFoldDB" id="A0A0A9E3F4"/>
<organism evidence="1">
    <name type="scientific">Arundo donax</name>
    <name type="common">Giant reed</name>
    <name type="synonym">Donax arundinaceus</name>
    <dbReference type="NCBI Taxonomy" id="35708"/>
    <lineage>
        <taxon>Eukaryota</taxon>
        <taxon>Viridiplantae</taxon>
        <taxon>Streptophyta</taxon>
        <taxon>Embryophyta</taxon>
        <taxon>Tracheophyta</taxon>
        <taxon>Spermatophyta</taxon>
        <taxon>Magnoliopsida</taxon>
        <taxon>Liliopsida</taxon>
        <taxon>Poales</taxon>
        <taxon>Poaceae</taxon>
        <taxon>PACMAD clade</taxon>
        <taxon>Arundinoideae</taxon>
        <taxon>Arundineae</taxon>
        <taxon>Arundo</taxon>
    </lineage>
</organism>
<protein>
    <submittedName>
        <fullName evidence="1">Uncharacterized protein</fullName>
    </submittedName>
</protein>
<accession>A0A0A9E3F4</accession>
<dbReference type="EMBL" id="GBRH01204347">
    <property type="protein sequence ID" value="JAD93548.1"/>
    <property type="molecule type" value="Transcribed_RNA"/>
</dbReference>